<name>A0A1E3R587_9MYCO</name>
<dbReference type="EMBL" id="MIGZ01000224">
    <property type="protein sequence ID" value="ODQ84901.1"/>
    <property type="molecule type" value="Genomic_DNA"/>
</dbReference>
<dbReference type="OrthoDB" id="4519985at2"/>
<evidence type="ECO:0000313" key="2">
    <source>
        <dbReference type="Proteomes" id="UP000094243"/>
    </source>
</evidence>
<keyword evidence="2" id="KW-1185">Reference proteome</keyword>
<evidence type="ECO:0000313" key="1">
    <source>
        <dbReference type="EMBL" id="ODQ84901.1"/>
    </source>
</evidence>
<organism evidence="1 2">
    <name type="scientific">Mycolicibacterium holsaticum</name>
    <dbReference type="NCBI Taxonomy" id="152142"/>
    <lineage>
        <taxon>Bacteria</taxon>
        <taxon>Bacillati</taxon>
        <taxon>Actinomycetota</taxon>
        <taxon>Actinomycetes</taxon>
        <taxon>Mycobacteriales</taxon>
        <taxon>Mycobacteriaceae</taxon>
        <taxon>Mycolicibacterium</taxon>
    </lineage>
</organism>
<proteinExistence type="predicted"/>
<dbReference type="Proteomes" id="UP000094243">
    <property type="component" value="Unassembled WGS sequence"/>
</dbReference>
<dbReference type="AlphaFoldDB" id="A0A1E3R587"/>
<sequence>MKFTLPGQLPTTVAELAALADQATAEIRAFRSRDPKGWSDADLDRLDYLCDARDAVTAARRQLERQSLRRGEVSKRLAAACHEAGHAVALAWFGGEVNTAEVFQPAYGDAPVGRDGWRLHGQCRPARLSTVTQARRDLITAAGPAAEAIAPCMGLRRAVRRSLGCWLVNKTARSCGATR</sequence>
<dbReference type="RefSeq" id="WP_069407800.1">
    <property type="nucleotide sequence ID" value="NZ_MIGZ01000224.1"/>
</dbReference>
<reference evidence="2" key="1">
    <citation type="submission" date="2016-09" db="EMBL/GenBank/DDBJ databases">
        <authorList>
            <person name="Greninger A.L."/>
            <person name="Jerome K.R."/>
            <person name="Mcnair B."/>
            <person name="Wallis C."/>
            <person name="Fang F."/>
        </authorList>
    </citation>
    <scope>NUCLEOTIDE SEQUENCE [LARGE SCALE GENOMIC DNA]</scope>
    <source>
        <strain evidence="2">M7</strain>
    </source>
</reference>
<gene>
    <name evidence="1" type="ORF">BHQ17_25300</name>
</gene>
<comment type="caution">
    <text evidence="1">The sequence shown here is derived from an EMBL/GenBank/DDBJ whole genome shotgun (WGS) entry which is preliminary data.</text>
</comment>
<protein>
    <recommendedName>
        <fullName evidence="3">Peptidase M41 domain-containing protein</fullName>
    </recommendedName>
</protein>
<evidence type="ECO:0008006" key="3">
    <source>
        <dbReference type="Google" id="ProtNLM"/>
    </source>
</evidence>
<accession>A0A1E3R587</accession>